<name>A0AAD9QZV2_ACRCE</name>
<dbReference type="AlphaFoldDB" id="A0AAD9QZV2"/>
<dbReference type="EMBL" id="JARQWQ010000008">
    <property type="protein sequence ID" value="KAK2570293.1"/>
    <property type="molecule type" value="Genomic_DNA"/>
</dbReference>
<evidence type="ECO:0000313" key="4">
    <source>
        <dbReference type="EMBL" id="KAK2570293.1"/>
    </source>
</evidence>
<reference evidence="4" key="1">
    <citation type="journal article" date="2023" name="G3 (Bethesda)">
        <title>Whole genome assembly and annotation of the endangered Caribbean coral Acropora cervicornis.</title>
        <authorList>
            <person name="Selwyn J.D."/>
            <person name="Vollmer S.V."/>
        </authorList>
    </citation>
    <scope>NUCLEOTIDE SEQUENCE</scope>
    <source>
        <strain evidence="4">K2</strain>
    </source>
</reference>
<gene>
    <name evidence="4" type="ORF">P5673_005081</name>
</gene>
<feature type="signal peptide" evidence="2">
    <location>
        <begin position="1"/>
        <end position="23"/>
    </location>
</feature>
<sequence length="429" mass="48510">MLVILSRFYVSLFLFISTHYELGDFSRDDGNRVTLLFVGDISFSTVTKYYVEHGYHSYNDTFKEVASYIREADVSVGNLESPFVGNNTYQYMYKGPKMVLLDANPSAAAALSFAGFDAVTLANNHINDFSEEGVNFTVETIERAKIKHFGDSYGEWNSSQVIYDIYGAIFQDKSIISSKRLRAVNLEEVLKRWSWKPLIVEVKGTKIGFLGYCDTPSVNENCTGMRKIFKAGAAVYTDDIAARDVRNLKKADVDLIAVLIHFGQELQIEPFPYQGRIVKRLISLGVQIIIGAHPHVLQPHCFHNNTLVAYSLGNFLFHPRRTAGASNRNIYGRLGGKPNKKRIEAYENFALGNSEDLKKTMMLKVAVSRNRLLKAEYLPVKVTFDKKTKLLHPKPPEGSEWIKVCGKKDNQCDRQCKQKDGQTRAETNK</sequence>
<dbReference type="PANTHER" id="PTHR33393">
    <property type="entry name" value="POLYGLUTAMINE SYNTHESIS ACCESSORY PROTEIN RV0574C-RELATED"/>
    <property type="match status" value="1"/>
</dbReference>
<dbReference type="CDD" id="cd07381">
    <property type="entry name" value="MPP_CapA"/>
    <property type="match status" value="1"/>
</dbReference>
<dbReference type="InterPro" id="IPR019079">
    <property type="entry name" value="Capsule_synth_CapA"/>
</dbReference>
<feature type="chain" id="PRO_5042041027" evidence="2">
    <location>
        <begin position="24"/>
        <end position="429"/>
    </location>
</feature>
<dbReference type="Proteomes" id="UP001249851">
    <property type="component" value="Unassembled WGS sequence"/>
</dbReference>
<evidence type="ECO:0000256" key="1">
    <source>
        <dbReference type="ARBA" id="ARBA00005662"/>
    </source>
</evidence>
<comment type="similarity">
    <text evidence="1">Belongs to the CapA family.</text>
</comment>
<dbReference type="InterPro" id="IPR052169">
    <property type="entry name" value="CW_Biosynth-Accessory"/>
</dbReference>
<reference evidence="4" key="2">
    <citation type="journal article" date="2023" name="Science">
        <title>Genomic signatures of disease resistance in endangered staghorn corals.</title>
        <authorList>
            <person name="Vollmer S.V."/>
            <person name="Selwyn J.D."/>
            <person name="Despard B.A."/>
            <person name="Roesel C.L."/>
        </authorList>
    </citation>
    <scope>NUCLEOTIDE SEQUENCE</scope>
    <source>
        <strain evidence="4">K2</strain>
    </source>
</reference>
<protein>
    <submittedName>
        <fullName evidence="4">Capsule biosynthesis protein CapA</fullName>
    </submittedName>
</protein>
<accession>A0AAD9QZV2</accession>
<dbReference type="Gene3D" id="3.60.21.10">
    <property type="match status" value="1"/>
</dbReference>
<evidence type="ECO:0000256" key="2">
    <source>
        <dbReference type="SAM" id="SignalP"/>
    </source>
</evidence>
<dbReference type="InterPro" id="IPR029052">
    <property type="entry name" value="Metallo-depent_PP-like"/>
</dbReference>
<dbReference type="SUPFAM" id="SSF56300">
    <property type="entry name" value="Metallo-dependent phosphatases"/>
    <property type="match status" value="1"/>
</dbReference>
<keyword evidence="2" id="KW-0732">Signal</keyword>
<keyword evidence="5" id="KW-1185">Reference proteome</keyword>
<proteinExistence type="inferred from homology"/>
<organism evidence="4 5">
    <name type="scientific">Acropora cervicornis</name>
    <name type="common">Staghorn coral</name>
    <dbReference type="NCBI Taxonomy" id="6130"/>
    <lineage>
        <taxon>Eukaryota</taxon>
        <taxon>Metazoa</taxon>
        <taxon>Cnidaria</taxon>
        <taxon>Anthozoa</taxon>
        <taxon>Hexacorallia</taxon>
        <taxon>Scleractinia</taxon>
        <taxon>Astrocoeniina</taxon>
        <taxon>Acroporidae</taxon>
        <taxon>Acropora</taxon>
    </lineage>
</organism>
<evidence type="ECO:0000259" key="3">
    <source>
        <dbReference type="SMART" id="SM00854"/>
    </source>
</evidence>
<evidence type="ECO:0000313" key="5">
    <source>
        <dbReference type="Proteomes" id="UP001249851"/>
    </source>
</evidence>
<dbReference type="Pfam" id="PF09587">
    <property type="entry name" value="PGA_cap"/>
    <property type="match status" value="2"/>
</dbReference>
<dbReference type="SMART" id="SM00854">
    <property type="entry name" value="PGA_cap"/>
    <property type="match status" value="1"/>
</dbReference>
<comment type="caution">
    <text evidence="4">The sequence shown here is derived from an EMBL/GenBank/DDBJ whole genome shotgun (WGS) entry which is preliminary data.</text>
</comment>
<feature type="domain" description="Capsule synthesis protein CapA" evidence="3">
    <location>
        <begin position="34"/>
        <end position="319"/>
    </location>
</feature>
<dbReference type="PANTHER" id="PTHR33393:SF11">
    <property type="entry name" value="POLYGLUTAMINE SYNTHESIS ACCESSORY PROTEIN RV0574C-RELATED"/>
    <property type="match status" value="1"/>
</dbReference>